<proteinExistence type="inferred from homology"/>
<evidence type="ECO:0000256" key="7">
    <source>
        <dbReference type="ARBA" id="ARBA00023034"/>
    </source>
</evidence>
<evidence type="ECO:0000256" key="2">
    <source>
        <dbReference type="ARBA" id="ARBA00008473"/>
    </source>
</evidence>
<sequence>MNKGTPVGTPIYRNAPLSTSPAPPFTLGDATSVPATWDALRKEIRQVEIEIETKLTCLSKFGAKTTGSNVEARGNTNGAGPSAKSSVSALEDGEELEASLDQLMAKLDVLVEAMSAHIDSHQTQNGSPAPMAKVHQLQKHREILQDYTKEYRKTRQSVRSARERSQLLNSVRDDINNFRSGGLSASDHLLNERSRIDQSHQLVDSALEQAFATKEDLDRQRTSLQGIDSRIANVTSQLPSVGQLIGKIQSRKNRDNVILSCVIGSCVVGVLYLVM</sequence>
<reference evidence="12" key="1">
    <citation type="journal article" date="2020" name="Fungal Divers.">
        <title>Resolving the Mortierellaceae phylogeny through synthesis of multi-gene phylogenetics and phylogenomics.</title>
        <authorList>
            <person name="Vandepol N."/>
            <person name="Liber J."/>
            <person name="Desiro A."/>
            <person name="Na H."/>
            <person name="Kennedy M."/>
            <person name="Barry K."/>
            <person name="Grigoriev I.V."/>
            <person name="Miller A.N."/>
            <person name="O'Donnell K."/>
            <person name="Stajich J.E."/>
            <person name="Bonito G."/>
        </authorList>
    </citation>
    <scope>NUCLEOTIDE SEQUENCE</scope>
    <source>
        <strain evidence="12">KOD1015</strain>
    </source>
</reference>
<dbReference type="EMBL" id="JAABOA010002214">
    <property type="protein sequence ID" value="KAF9580207.1"/>
    <property type="molecule type" value="Genomic_DNA"/>
</dbReference>
<evidence type="ECO:0000256" key="11">
    <source>
        <dbReference type="SAM" id="Phobius"/>
    </source>
</evidence>
<gene>
    <name evidence="12" type="ORF">BGW38_003246</name>
</gene>
<dbReference type="Pfam" id="PF12352">
    <property type="entry name" value="V-SNARE_C"/>
    <property type="match status" value="1"/>
</dbReference>
<evidence type="ECO:0000256" key="9">
    <source>
        <dbReference type="SAM" id="Coils"/>
    </source>
</evidence>
<feature type="region of interest" description="Disordered" evidence="10">
    <location>
        <begin position="66"/>
        <end position="93"/>
    </location>
</feature>
<evidence type="ECO:0000256" key="1">
    <source>
        <dbReference type="ARBA" id="ARBA00004409"/>
    </source>
</evidence>
<dbReference type="GO" id="GO:0005797">
    <property type="term" value="C:Golgi medial cisterna"/>
    <property type="evidence" value="ECO:0007669"/>
    <property type="project" value="TreeGrafter"/>
</dbReference>
<dbReference type="InterPro" id="IPR023601">
    <property type="entry name" value="Golgi_SNAP_su1"/>
</dbReference>
<dbReference type="GO" id="GO:0031201">
    <property type="term" value="C:SNARE complex"/>
    <property type="evidence" value="ECO:0007669"/>
    <property type="project" value="TreeGrafter"/>
</dbReference>
<evidence type="ECO:0000256" key="3">
    <source>
        <dbReference type="ARBA" id="ARBA00022448"/>
    </source>
</evidence>
<feature type="coiled-coil region" evidence="9">
    <location>
        <begin position="137"/>
        <end position="164"/>
    </location>
</feature>
<dbReference type="Proteomes" id="UP000780801">
    <property type="component" value="Unassembled WGS sequence"/>
</dbReference>
<evidence type="ECO:0000313" key="12">
    <source>
        <dbReference type="EMBL" id="KAF9580207.1"/>
    </source>
</evidence>
<keyword evidence="13" id="KW-1185">Reference proteome</keyword>
<dbReference type="GO" id="GO:0005484">
    <property type="term" value="F:SNAP receptor activity"/>
    <property type="evidence" value="ECO:0007669"/>
    <property type="project" value="TreeGrafter"/>
</dbReference>
<organism evidence="12 13">
    <name type="scientific">Lunasporangiospora selenospora</name>
    <dbReference type="NCBI Taxonomy" id="979761"/>
    <lineage>
        <taxon>Eukaryota</taxon>
        <taxon>Fungi</taxon>
        <taxon>Fungi incertae sedis</taxon>
        <taxon>Mucoromycota</taxon>
        <taxon>Mortierellomycotina</taxon>
        <taxon>Mortierellomycetes</taxon>
        <taxon>Mortierellales</taxon>
        <taxon>Mortierellaceae</taxon>
        <taxon>Lunasporangiospora</taxon>
    </lineage>
</organism>
<evidence type="ECO:0000256" key="5">
    <source>
        <dbReference type="ARBA" id="ARBA00022927"/>
    </source>
</evidence>
<accession>A0A9P6FRA6</accession>
<dbReference type="GO" id="GO:0015031">
    <property type="term" value="P:protein transport"/>
    <property type="evidence" value="ECO:0007669"/>
    <property type="project" value="UniProtKB-KW"/>
</dbReference>
<keyword evidence="3" id="KW-0813">Transport</keyword>
<dbReference type="PANTHER" id="PTHR21094">
    <property type="entry name" value="GOS-28 SNARE- RELATED"/>
    <property type="match status" value="1"/>
</dbReference>
<comment type="subcellular location">
    <subcellularLocation>
        <location evidence="1">Golgi apparatus membrane</location>
        <topology evidence="1">Single-pass type IV membrane protein</topology>
    </subcellularLocation>
</comment>
<protein>
    <recommendedName>
        <fullName evidence="14">Golgi SNAP receptor complex member 1</fullName>
    </recommendedName>
</protein>
<keyword evidence="9" id="KW-0175">Coiled coil</keyword>
<keyword evidence="7" id="KW-0333">Golgi apparatus</keyword>
<dbReference type="OrthoDB" id="422156at2759"/>
<evidence type="ECO:0000256" key="8">
    <source>
        <dbReference type="ARBA" id="ARBA00023136"/>
    </source>
</evidence>
<evidence type="ECO:0000256" key="10">
    <source>
        <dbReference type="SAM" id="MobiDB-lite"/>
    </source>
</evidence>
<keyword evidence="8 11" id="KW-0472">Membrane</keyword>
<dbReference type="AlphaFoldDB" id="A0A9P6FRA6"/>
<comment type="similarity">
    <text evidence="2">Belongs to the GOSR1 family.</text>
</comment>
<dbReference type="GO" id="GO:0048219">
    <property type="term" value="P:inter-Golgi cisterna vesicle-mediated transport"/>
    <property type="evidence" value="ECO:0007669"/>
    <property type="project" value="TreeGrafter"/>
</dbReference>
<dbReference type="GO" id="GO:0006888">
    <property type="term" value="P:endoplasmic reticulum to Golgi vesicle-mediated transport"/>
    <property type="evidence" value="ECO:0007669"/>
    <property type="project" value="InterPro"/>
</dbReference>
<dbReference type="GO" id="GO:0000139">
    <property type="term" value="C:Golgi membrane"/>
    <property type="evidence" value="ECO:0007669"/>
    <property type="project" value="UniProtKB-SubCell"/>
</dbReference>
<evidence type="ECO:0000313" key="13">
    <source>
        <dbReference type="Proteomes" id="UP000780801"/>
    </source>
</evidence>
<comment type="caution">
    <text evidence="12">The sequence shown here is derived from an EMBL/GenBank/DDBJ whole genome shotgun (WGS) entry which is preliminary data.</text>
</comment>
<feature type="compositionally biased region" description="Polar residues" evidence="10">
    <location>
        <begin position="66"/>
        <end position="88"/>
    </location>
</feature>
<dbReference type="PANTHER" id="PTHR21094:SF2">
    <property type="entry name" value="GOLGI SNAP RECEPTOR COMPLEX MEMBER 1"/>
    <property type="match status" value="1"/>
</dbReference>
<dbReference type="PIRSF" id="PIRSF027109">
    <property type="entry name" value="Golgi_SNARE"/>
    <property type="match status" value="1"/>
</dbReference>
<feature type="transmembrane region" description="Helical" evidence="11">
    <location>
        <begin position="257"/>
        <end position="274"/>
    </location>
</feature>
<evidence type="ECO:0000256" key="6">
    <source>
        <dbReference type="ARBA" id="ARBA00022989"/>
    </source>
</evidence>
<feature type="region of interest" description="Disordered" evidence="10">
    <location>
        <begin position="1"/>
        <end position="25"/>
    </location>
</feature>
<keyword evidence="5" id="KW-0653">Protein transport</keyword>
<dbReference type="GO" id="GO:0006906">
    <property type="term" value="P:vesicle fusion"/>
    <property type="evidence" value="ECO:0007669"/>
    <property type="project" value="TreeGrafter"/>
</dbReference>
<name>A0A9P6FRA6_9FUNG</name>
<evidence type="ECO:0008006" key="14">
    <source>
        <dbReference type="Google" id="ProtNLM"/>
    </source>
</evidence>
<evidence type="ECO:0000256" key="4">
    <source>
        <dbReference type="ARBA" id="ARBA00022692"/>
    </source>
</evidence>
<keyword evidence="6 11" id="KW-1133">Transmembrane helix</keyword>
<keyword evidence="4 11" id="KW-0812">Transmembrane</keyword>
<dbReference type="GO" id="GO:0005801">
    <property type="term" value="C:cis-Golgi network"/>
    <property type="evidence" value="ECO:0007669"/>
    <property type="project" value="InterPro"/>
</dbReference>